<dbReference type="AlphaFoldDB" id="B9XQ52"/>
<dbReference type="STRING" id="320771.Cflav_PD1193"/>
<feature type="chain" id="PRO_5002894543" description="Lipoprotein" evidence="1">
    <location>
        <begin position="26"/>
        <end position="130"/>
    </location>
</feature>
<keyword evidence="1" id="KW-0732">Signal</keyword>
<protein>
    <recommendedName>
        <fullName evidence="4">Lipoprotein</fullName>
    </recommendedName>
</protein>
<keyword evidence="3" id="KW-1185">Reference proteome</keyword>
<feature type="signal peptide" evidence="1">
    <location>
        <begin position="1"/>
        <end position="25"/>
    </location>
</feature>
<accession>B9XQ52</accession>
<name>B9XQ52_PEDPL</name>
<comment type="caution">
    <text evidence="2">The sequence shown here is derived from an EMBL/GenBank/DDBJ whole genome shotgun (WGS) entry which is preliminary data.</text>
</comment>
<evidence type="ECO:0000256" key="1">
    <source>
        <dbReference type="SAM" id="SignalP"/>
    </source>
</evidence>
<evidence type="ECO:0000313" key="3">
    <source>
        <dbReference type="Proteomes" id="UP000003688"/>
    </source>
</evidence>
<proteinExistence type="predicted"/>
<evidence type="ECO:0008006" key="4">
    <source>
        <dbReference type="Google" id="ProtNLM"/>
    </source>
</evidence>
<gene>
    <name evidence="2" type="ORF">Cflav_PD1193</name>
</gene>
<sequence length="130" mass="14934" precursor="true">MLSIKKLWPFLLLPLLIAGCTTTPASFTNLTPQDQLRNANNLYPVEVAFNSRQQTLRWDSVRPSVVIGTDFFPMKQTPLMKNRYETLVPIPPGNKVVYYRFRIDYDYTGFGKPGTNSTLSDVYRIQVIDK</sequence>
<dbReference type="PROSITE" id="PS51257">
    <property type="entry name" value="PROKAR_LIPOPROTEIN"/>
    <property type="match status" value="1"/>
</dbReference>
<evidence type="ECO:0000313" key="2">
    <source>
        <dbReference type="EMBL" id="EEF58056.1"/>
    </source>
</evidence>
<reference evidence="2 3" key="1">
    <citation type="journal article" date="2011" name="J. Bacteriol.">
        <title>Genome sequence of 'Pedosphaera parvula' Ellin514, an aerobic Verrucomicrobial isolate from pasture soil.</title>
        <authorList>
            <person name="Kant R."/>
            <person name="van Passel M.W."/>
            <person name="Sangwan P."/>
            <person name="Palva A."/>
            <person name="Lucas S."/>
            <person name="Copeland A."/>
            <person name="Lapidus A."/>
            <person name="Glavina Del Rio T."/>
            <person name="Dalin E."/>
            <person name="Tice H."/>
            <person name="Bruce D."/>
            <person name="Goodwin L."/>
            <person name="Pitluck S."/>
            <person name="Chertkov O."/>
            <person name="Larimer F.W."/>
            <person name="Land M.L."/>
            <person name="Hauser L."/>
            <person name="Brettin T.S."/>
            <person name="Detter J.C."/>
            <person name="Han S."/>
            <person name="de Vos W.M."/>
            <person name="Janssen P.H."/>
            <person name="Smidt H."/>
        </authorList>
    </citation>
    <scope>NUCLEOTIDE SEQUENCE [LARGE SCALE GENOMIC DNA]</scope>
    <source>
        <strain evidence="2 3">Ellin514</strain>
    </source>
</reference>
<dbReference type="OrthoDB" id="9854506at2"/>
<dbReference type="RefSeq" id="WP_007417938.1">
    <property type="nucleotide sequence ID" value="NZ_ABOX02000051.1"/>
</dbReference>
<dbReference type="EMBL" id="ABOX02000051">
    <property type="protein sequence ID" value="EEF58056.1"/>
    <property type="molecule type" value="Genomic_DNA"/>
</dbReference>
<dbReference type="Proteomes" id="UP000003688">
    <property type="component" value="Unassembled WGS sequence"/>
</dbReference>
<organism evidence="2 3">
    <name type="scientific">Pedosphaera parvula (strain Ellin514)</name>
    <dbReference type="NCBI Taxonomy" id="320771"/>
    <lineage>
        <taxon>Bacteria</taxon>
        <taxon>Pseudomonadati</taxon>
        <taxon>Verrucomicrobiota</taxon>
        <taxon>Pedosphaerae</taxon>
        <taxon>Pedosphaerales</taxon>
        <taxon>Pedosphaeraceae</taxon>
        <taxon>Pedosphaera</taxon>
    </lineage>
</organism>